<dbReference type="PROSITE" id="PS51318">
    <property type="entry name" value="TAT"/>
    <property type="match status" value="1"/>
</dbReference>
<name>A0A7X5VCE6_9ACTN</name>
<dbReference type="AlphaFoldDB" id="A0A7X5VCE6"/>
<accession>A0A7X5VCE6</accession>
<dbReference type="PROSITE" id="PS51257">
    <property type="entry name" value="PROKAR_LIPOPROTEIN"/>
    <property type="match status" value="1"/>
</dbReference>
<dbReference type="InterPro" id="IPR006311">
    <property type="entry name" value="TAT_signal"/>
</dbReference>
<sequence length="250" mass="26725">MLLTRRRLIITAALATVLVAGCGGSGPPTVARSTVHSSSAPASKPAAGIAQLSAQQILKKARAEAKAAVGVRIRGDVTLDDGKRTTFDVSAGRSAGSGTITIDGDRLRFLMFGRTAYLQFSDAYWRQQRKSNKDADRLIQHMRGKWLKVVFTSKEFAEMPTFASLLATLDRMLDVGGGVRKIGARTIGGIPCIGVGDGDQLTLWVDAANARPIRVDMPAKSSMTFSGYNQIKEPKVPPATHVVDSKSLRG</sequence>
<gene>
    <name evidence="2" type="ORF">BJY22_004376</name>
</gene>
<evidence type="ECO:0000313" key="3">
    <source>
        <dbReference type="Proteomes" id="UP000555407"/>
    </source>
</evidence>
<organism evidence="2 3">
    <name type="scientific">Kribbella shirazensis</name>
    <dbReference type="NCBI Taxonomy" id="1105143"/>
    <lineage>
        <taxon>Bacteria</taxon>
        <taxon>Bacillati</taxon>
        <taxon>Actinomycetota</taxon>
        <taxon>Actinomycetes</taxon>
        <taxon>Propionibacteriales</taxon>
        <taxon>Kribbellaceae</taxon>
        <taxon>Kribbella</taxon>
    </lineage>
</organism>
<protein>
    <submittedName>
        <fullName evidence="2">Outer membrane murein-binding lipoprotein Lpp</fullName>
    </submittedName>
</protein>
<dbReference type="RefSeq" id="WP_167209617.1">
    <property type="nucleotide sequence ID" value="NZ_JAASRO010000001.1"/>
</dbReference>
<comment type="caution">
    <text evidence="2">The sequence shown here is derived from an EMBL/GenBank/DDBJ whole genome shotgun (WGS) entry which is preliminary data.</text>
</comment>
<feature type="signal peptide" evidence="1">
    <location>
        <begin position="1"/>
        <end position="22"/>
    </location>
</feature>
<keyword evidence="3" id="KW-1185">Reference proteome</keyword>
<proteinExistence type="predicted"/>
<keyword evidence="2" id="KW-0449">Lipoprotein</keyword>
<evidence type="ECO:0000256" key="1">
    <source>
        <dbReference type="SAM" id="SignalP"/>
    </source>
</evidence>
<keyword evidence="1" id="KW-0732">Signal</keyword>
<feature type="chain" id="PRO_5039466428" evidence="1">
    <location>
        <begin position="23"/>
        <end position="250"/>
    </location>
</feature>
<dbReference type="Proteomes" id="UP000555407">
    <property type="component" value="Unassembled WGS sequence"/>
</dbReference>
<evidence type="ECO:0000313" key="2">
    <source>
        <dbReference type="EMBL" id="NIK58659.1"/>
    </source>
</evidence>
<reference evidence="2 3" key="1">
    <citation type="submission" date="2020-03" db="EMBL/GenBank/DDBJ databases">
        <title>Sequencing the genomes of 1000 actinobacteria strains.</title>
        <authorList>
            <person name="Klenk H.-P."/>
        </authorList>
    </citation>
    <scope>NUCLEOTIDE SEQUENCE [LARGE SCALE GENOMIC DNA]</scope>
    <source>
        <strain evidence="2 3">DSM 45490</strain>
    </source>
</reference>
<dbReference type="EMBL" id="JAASRO010000001">
    <property type="protein sequence ID" value="NIK58659.1"/>
    <property type="molecule type" value="Genomic_DNA"/>
</dbReference>